<accession>A0AA46S972</accession>
<sequence>MSTEVTSPESPTPETPTASFAPAQPPAPVNAIGRPVRDGQFEFVVTSFDGSTAQITVTNIGDRPKTVDVGEQVLVDIQGRQFAPSVSTMSDIYYETLNPGESVSGALTYELSGAVPNHLELHDSVFSEGVEVSLR</sequence>
<dbReference type="GeneID" id="83622635"/>
<name>A0AA46S972_9NOCA</name>
<dbReference type="Gene3D" id="2.60.40.1240">
    <property type="match status" value="1"/>
</dbReference>
<dbReference type="Pfam" id="PF11611">
    <property type="entry name" value="DUF4352"/>
    <property type="match status" value="1"/>
</dbReference>
<evidence type="ECO:0000256" key="1">
    <source>
        <dbReference type="ARBA" id="ARBA00022729"/>
    </source>
</evidence>
<dbReference type="EMBL" id="CP106982">
    <property type="protein sequence ID" value="UYF92630.1"/>
    <property type="molecule type" value="Genomic_DNA"/>
</dbReference>
<evidence type="ECO:0000313" key="4">
    <source>
        <dbReference type="EMBL" id="UYF92630.1"/>
    </source>
</evidence>
<proteinExistence type="predicted"/>
<dbReference type="InterPro" id="IPR029050">
    <property type="entry name" value="Immunoprotect_excell_Ig-like"/>
</dbReference>
<feature type="domain" description="DUF4352" evidence="3">
    <location>
        <begin position="32"/>
        <end position="129"/>
    </location>
</feature>
<reference evidence="4" key="1">
    <citation type="submission" date="2022-09" db="EMBL/GenBank/DDBJ databases">
        <title>The genome sequence of Rhodococcus aetherivorans N1.</title>
        <authorList>
            <person name="Jiang W."/>
        </authorList>
    </citation>
    <scope>NUCLEOTIDE SEQUENCE</scope>
    <source>
        <strain evidence="4">N1</strain>
    </source>
</reference>
<evidence type="ECO:0000256" key="2">
    <source>
        <dbReference type="SAM" id="MobiDB-lite"/>
    </source>
</evidence>
<feature type="region of interest" description="Disordered" evidence="2">
    <location>
        <begin position="1"/>
        <end position="33"/>
    </location>
</feature>
<dbReference type="AlphaFoldDB" id="A0AA46S972"/>
<organism evidence="4 5">
    <name type="scientific">Rhodococcus aetherivorans</name>
    <dbReference type="NCBI Taxonomy" id="191292"/>
    <lineage>
        <taxon>Bacteria</taxon>
        <taxon>Bacillati</taxon>
        <taxon>Actinomycetota</taxon>
        <taxon>Actinomycetes</taxon>
        <taxon>Mycobacteriales</taxon>
        <taxon>Nocardiaceae</taxon>
        <taxon>Rhodococcus</taxon>
    </lineage>
</organism>
<evidence type="ECO:0000259" key="3">
    <source>
        <dbReference type="Pfam" id="PF11611"/>
    </source>
</evidence>
<protein>
    <submittedName>
        <fullName evidence="4">DUF4352 domain-containing protein</fullName>
    </submittedName>
</protein>
<evidence type="ECO:0000313" key="5">
    <source>
        <dbReference type="Proteomes" id="UP001163947"/>
    </source>
</evidence>
<dbReference type="InterPro" id="IPR029051">
    <property type="entry name" value="DUF4352"/>
</dbReference>
<keyword evidence="1" id="KW-0732">Signal</keyword>
<gene>
    <name evidence="4" type="ORF">OCS65_19415</name>
</gene>
<dbReference type="RefSeq" id="WP_263507431.1">
    <property type="nucleotide sequence ID" value="NZ_CP106982.1"/>
</dbReference>
<dbReference type="Proteomes" id="UP001163947">
    <property type="component" value="Chromosome"/>
</dbReference>